<gene>
    <name evidence="3" type="ORF">METSMIALI_00053</name>
</gene>
<keyword evidence="1" id="KW-0680">Restriction system</keyword>
<dbReference type="PATRIC" id="fig|483214.13.peg.52"/>
<dbReference type="GO" id="GO:0009307">
    <property type="term" value="P:DNA restriction-modification system"/>
    <property type="evidence" value="ECO:0007669"/>
    <property type="project" value="UniProtKB-KW"/>
</dbReference>
<dbReference type="PANTHER" id="PTHR30408:SF12">
    <property type="entry name" value="TYPE I RESTRICTION ENZYME MJAVIII SPECIFICITY SUBUNIT"/>
    <property type="match status" value="1"/>
</dbReference>
<dbReference type="Proteomes" id="UP000003489">
    <property type="component" value="Unassembled WGS sequence"/>
</dbReference>
<dbReference type="AlphaFoldDB" id="B9ACI2"/>
<dbReference type="PANTHER" id="PTHR30408">
    <property type="entry name" value="TYPE-1 RESTRICTION ENZYME ECOKI SPECIFICITY PROTEIN"/>
    <property type="match status" value="1"/>
</dbReference>
<evidence type="ECO:0000256" key="2">
    <source>
        <dbReference type="ARBA" id="ARBA00023125"/>
    </source>
</evidence>
<accession>B9ACI2</accession>
<sequence length="245" mass="28379">MFRYNNEFKDSKVEYIGKIPKSWKIIRNKHIFNKTKVIAGPNWDKYNILSLTKNGVIIKDIERNEGKMPSDFSIYQIVNPGNLLMCLLDIDVTPRCVGYIENNGIVSAAYTELSPIADINMKYYYWWYLMLDIDKQLLHLSKNLRNSLSTEDFMALSVVKPPLDEQIQIANYLNKKTAKIDETIAKNKELIDLLEEKRIALINHVVTKGLDPDVPMKDSGIEWIGNIPEHWETIKLKNCTTNENL</sequence>
<protein>
    <recommendedName>
        <fullName evidence="5">Type I restriction modification DNA specificity domain protein</fullName>
    </recommendedName>
</protein>
<dbReference type="Gene3D" id="3.90.220.20">
    <property type="entry name" value="DNA methylase specificity domains"/>
    <property type="match status" value="1"/>
</dbReference>
<dbReference type="GO" id="GO:0003677">
    <property type="term" value="F:DNA binding"/>
    <property type="evidence" value="ECO:0007669"/>
    <property type="project" value="UniProtKB-KW"/>
</dbReference>
<dbReference type="EMBL" id="ABYW01000001">
    <property type="protein sequence ID" value="EEE41172.1"/>
    <property type="molecule type" value="Genomic_DNA"/>
</dbReference>
<comment type="caution">
    <text evidence="3">The sequence shown here is derived from an EMBL/GenBank/DDBJ whole genome shotgun (WGS) entry which is preliminary data.</text>
</comment>
<evidence type="ECO:0000313" key="3">
    <source>
        <dbReference type="EMBL" id="EEE41172.1"/>
    </source>
</evidence>
<dbReference type="Gene3D" id="1.10.287.1120">
    <property type="entry name" value="Bipartite methylase S protein"/>
    <property type="match status" value="1"/>
</dbReference>
<dbReference type="RefSeq" id="WP_004034743.1">
    <property type="nucleotide sequence ID" value="NZ_DS996911.1"/>
</dbReference>
<dbReference type="SUPFAM" id="SSF116734">
    <property type="entry name" value="DNA methylase specificity domain"/>
    <property type="match status" value="2"/>
</dbReference>
<dbReference type="HOGENOM" id="CLU_1239435_0_0_2"/>
<evidence type="ECO:0000256" key="1">
    <source>
        <dbReference type="ARBA" id="ARBA00022747"/>
    </source>
</evidence>
<reference evidence="3 4" key="2">
    <citation type="submission" date="2008-11" db="EMBL/GenBank/DDBJ databases">
        <title>Draft genome sequence of Methanobrevibacter smithii (DSM 2375).</title>
        <authorList>
            <person name="Sudarsanam P."/>
            <person name="Ley R."/>
            <person name="Guruge J."/>
            <person name="Turnbaugh P.J."/>
            <person name="Mahowald M."/>
            <person name="Liep D."/>
            <person name="Gordon J."/>
        </authorList>
    </citation>
    <scope>NUCLEOTIDE SEQUENCE [LARGE SCALE GENOMIC DNA]</scope>
    <source>
        <strain evidence="3 4">DSM 2375</strain>
    </source>
</reference>
<dbReference type="InterPro" id="IPR044946">
    <property type="entry name" value="Restrct_endonuc_typeI_TRD_sf"/>
</dbReference>
<organism evidence="3 4">
    <name type="scientific">Methanobrevibacter smithii DSM 2375</name>
    <dbReference type="NCBI Taxonomy" id="483214"/>
    <lineage>
        <taxon>Archaea</taxon>
        <taxon>Methanobacteriati</taxon>
        <taxon>Methanobacteriota</taxon>
        <taxon>Methanomada group</taxon>
        <taxon>Methanobacteria</taxon>
        <taxon>Methanobacteriales</taxon>
        <taxon>Methanobacteriaceae</taxon>
        <taxon>Methanobrevibacter</taxon>
    </lineage>
</organism>
<evidence type="ECO:0008006" key="5">
    <source>
        <dbReference type="Google" id="ProtNLM"/>
    </source>
</evidence>
<proteinExistence type="predicted"/>
<name>B9ACI2_METSM</name>
<evidence type="ECO:0000313" key="4">
    <source>
        <dbReference type="Proteomes" id="UP000003489"/>
    </source>
</evidence>
<reference evidence="3 4" key="1">
    <citation type="submission" date="2008-10" db="EMBL/GenBank/DDBJ databases">
        <authorList>
            <person name="Fulton L."/>
            <person name="Clifton S."/>
            <person name="Fulton B."/>
            <person name="Xu J."/>
            <person name="Minx P."/>
            <person name="Pepin K.H."/>
            <person name="Johnson M."/>
            <person name="Bhonagiri V."/>
            <person name="Nash W.E."/>
            <person name="Mardis E.R."/>
            <person name="Wilson R.K."/>
        </authorList>
    </citation>
    <scope>NUCLEOTIDE SEQUENCE [LARGE SCALE GENOMIC DNA]</scope>
    <source>
        <strain evidence="3 4">DSM 2375</strain>
    </source>
</reference>
<keyword evidence="2" id="KW-0238">DNA-binding</keyword>
<dbReference type="InterPro" id="IPR052021">
    <property type="entry name" value="Type-I_RS_S_subunit"/>
</dbReference>
<dbReference type="OrthoDB" id="84651at2157"/>